<gene>
    <name evidence="2" type="ORF">MONAX_5E008160</name>
</gene>
<dbReference type="AlphaFoldDB" id="A0A5E4AXE1"/>
<proteinExistence type="predicted"/>
<organism evidence="2 3">
    <name type="scientific">Marmota monax</name>
    <name type="common">Woodchuck</name>
    <dbReference type="NCBI Taxonomy" id="9995"/>
    <lineage>
        <taxon>Eukaryota</taxon>
        <taxon>Metazoa</taxon>
        <taxon>Chordata</taxon>
        <taxon>Craniata</taxon>
        <taxon>Vertebrata</taxon>
        <taxon>Euteleostomi</taxon>
        <taxon>Mammalia</taxon>
        <taxon>Eutheria</taxon>
        <taxon>Euarchontoglires</taxon>
        <taxon>Glires</taxon>
        <taxon>Rodentia</taxon>
        <taxon>Sciuromorpha</taxon>
        <taxon>Sciuridae</taxon>
        <taxon>Xerinae</taxon>
        <taxon>Marmotini</taxon>
        <taxon>Marmota</taxon>
    </lineage>
</organism>
<dbReference type="EMBL" id="CABDUW010000166">
    <property type="protein sequence ID" value="VTJ61182.1"/>
    <property type="molecule type" value="Genomic_DNA"/>
</dbReference>
<sequence length="122" mass="13181">MAGTLMTAWKDVLSACRSGLEPPACTTTRDSGPANYSDSDINECPPVYSQHPSRRSASICLIWSLIKTWFMNSKCELKPNKEAPRKTGNGSNHPGQLNLFPASGIIKDTGTGRTKCHETPGS</sequence>
<protein>
    <submittedName>
        <fullName evidence="2">Uncharacterized protein</fullName>
    </submittedName>
</protein>
<evidence type="ECO:0000313" key="3">
    <source>
        <dbReference type="Proteomes" id="UP000335636"/>
    </source>
</evidence>
<evidence type="ECO:0000256" key="1">
    <source>
        <dbReference type="SAM" id="MobiDB-lite"/>
    </source>
</evidence>
<keyword evidence="3" id="KW-1185">Reference proteome</keyword>
<feature type="region of interest" description="Disordered" evidence="1">
    <location>
        <begin position="79"/>
        <end position="122"/>
    </location>
</feature>
<dbReference type="Proteomes" id="UP000335636">
    <property type="component" value="Unassembled WGS sequence"/>
</dbReference>
<comment type="caution">
    <text evidence="2">The sequence shown here is derived from an EMBL/GenBank/DDBJ whole genome shotgun (WGS) entry which is preliminary data.</text>
</comment>
<evidence type="ECO:0000313" key="2">
    <source>
        <dbReference type="EMBL" id="VTJ61182.1"/>
    </source>
</evidence>
<reference evidence="2" key="1">
    <citation type="submission" date="2019-04" db="EMBL/GenBank/DDBJ databases">
        <authorList>
            <person name="Alioto T."/>
            <person name="Alioto T."/>
        </authorList>
    </citation>
    <scope>NUCLEOTIDE SEQUENCE [LARGE SCALE GENOMIC DNA]</scope>
</reference>
<accession>A0A5E4AXE1</accession>
<name>A0A5E4AXE1_MARMO</name>